<dbReference type="SUPFAM" id="SSF53474">
    <property type="entry name" value="alpha/beta-Hydrolases"/>
    <property type="match status" value="1"/>
</dbReference>
<evidence type="ECO:0000259" key="2">
    <source>
        <dbReference type="Pfam" id="PF01738"/>
    </source>
</evidence>
<dbReference type="AlphaFoldDB" id="A0A271J5N5"/>
<name>A0A271J5N5_9BACT</name>
<dbReference type="GO" id="GO:0016787">
    <property type="term" value="F:hydrolase activity"/>
    <property type="evidence" value="ECO:0007669"/>
    <property type="project" value="InterPro"/>
</dbReference>
<dbReference type="InterPro" id="IPR002925">
    <property type="entry name" value="Dienelactn_hydro"/>
</dbReference>
<accession>A0A271J5N5</accession>
<organism evidence="3 4">
    <name type="scientific">Rubrivirga marina</name>
    <dbReference type="NCBI Taxonomy" id="1196024"/>
    <lineage>
        <taxon>Bacteria</taxon>
        <taxon>Pseudomonadati</taxon>
        <taxon>Rhodothermota</taxon>
        <taxon>Rhodothermia</taxon>
        <taxon>Rhodothermales</taxon>
        <taxon>Rubricoccaceae</taxon>
        <taxon>Rubrivirga</taxon>
    </lineage>
</organism>
<dbReference type="Pfam" id="PF01738">
    <property type="entry name" value="DLH"/>
    <property type="match status" value="1"/>
</dbReference>
<sequence>MAIAAHAQTTLDYDGGWTDTASGTAHVSLPTGYDAEPDRAWPLLLFLHGAGERGDSLEAVTVHGPVKERRMGRDLPFVIVSPQVPTGQRWTAGRVAAVLDDALATYRIDPARVYLTGLSMGGFGTWEAIQKMPDRFAAAVPICGGGLPLGLDAARDVPVWAFHGAMDPVVPIEMSVGMVRALRNAGGDVRFTVYPDAGHDSWTETYANPELYEWLLSHLLGD</sequence>
<keyword evidence="4" id="KW-1185">Reference proteome</keyword>
<dbReference type="PANTHER" id="PTHR43037:SF1">
    <property type="entry name" value="BLL1128 PROTEIN"/>
    <property type="match status" value="1"/>
</dbReference>
<keyword evidence="1" id="KW-0732">Signal</keyword>
<gene>
    <name evidence="3" type="ORF">BSZ37_02270</name>
</gene>
<evidence type="ECO:0000313" key="4">
    <source>
        <dbReference type="Proteomes" id="UP000216339"/>
    </source>
</evidence>
<proteinExistence type="predicted"/>
<reference evidence="3 4" key="1">
    <citation type="submission" date="2016-11" db="EMBL/GenBank/DDBJ databases">
        <title>Study of marine rhodopsin-containing bacteria.</title>
        <authorList>
            <person name="Yoshizawa S."/>
            <person name="Kumagai Y."/>
            <person name="Kogure K."/>
        </authorList>
    </citation>
    <scope>NUCLEOTIDE SEQUENCE [LARGE SCALE GENOMIC DNA]</scope>
    <source>
        <strain evidence="3 4">SAORIC-28</strain>
    </source>
</reference>
<dbReference type="Gene3D" id="3.40.50.1820">
    <property type="entry name" value="alpha/beta hydrolase"/>
    <property type="match status" value="1"/>
</dbReference>
<evidence type="ECO:0000313" key="3">
    <source>
        <dbReference type="EMBL" id="PAP78618.1"/>
    </source>
</evidence>
<comment type="caution">
    <text evidence="3">The sequence shown here is derived from an EMBL/GenBank/DDBJ whole genome shotgun (WGS) entry which is preliminary data.</text>
</comment>
<dbReference type="InterPro" id="IPR050955">
    <property type="entry name" value="Plant_Biomass_Hydrol_Est"/>
</dbReference>
<dbReference type="PANTHER" id="PTHR43037">
    <property type="entry name" value="UNNAMED PRODUCT-RELATED"/>
    <property type="match status" value="1"/>
</dbReference>
<dbReference type="InterPro" id="IPR029058">
    <property type="entry name" value="AB_hydrolase_fold"/>
</dbReference>
<evidence type="ECO:0000256" key="1">
    <source>
        <dbReference type="ARBA" id="ARBA00022729"/>
    </source>
</evidence>
<dbReference type="EMBL" id="MQWD01000001">
    <property type="protein sequence ID" value="PAP78618.1"/>
    <property type="molecule type" value="Genomic_DNA"/>
</dbReference>
<protein>
    <submittedName>
        <fullName evidence="3">Phospholipase</fullName>
    </submittedName>
</protein>
<dbReference type="Proteomes" id="UP000216339">
    <property type="component" value="Unassembled WGS sequence"/>
</dbReference>
<dbReference type="OrthoDB" id="9764953at2"/>
<feature type="domain" description="Dienelactone hydrolase" evidence="2">
    <location>
        <begin position="94"/>
        <end position="199"/>
    </location>
</feature>